<proteinExistence type="predicted"/>
<keyword evidence="2" id="KW-1185">Reference proteome</keyword>
<protein>
    <submittedName>
        <fullName evidence="1">Uncharacterized protein</fullName>
    </submittedName>
</protein>
<reference evidence="1" key="1">
    <citation type="submission" date="2022-08" db="EMBL/GenBank/DDBJ databases">
        <title>Genome Sequence of Lecanicillium fungicola.</title>
        <authorList>
            <person name="Buettner E."/>
        </authorList>
    </citation>
    <scope>NUCLEOTIDE SEQUENCE</scope>
    <source>
        <strain evidence="1">Babe33</strain>
    </source>
</reference>
<dbReference type="EMBL" id="JANJQO010000115">
    <property type="protein sequence ID" value="KAJ2981717.1"/>
    <property type="molecule type" value="Genomic_DNA"/>
</dbReference>
<gene>
    <name evidence="1" type="ORF">NQ176_g1854</name>
</gene>
<dbReference type="Proteomes" id="UP001143910">
    <property type="component" value="Unassembled WGS sequence"/>
</dbReference>
<comment type="caution">
    <text evidence="1">The sequence shown here is derived from an EMBL/GenBank/DDBJ whole genome shotgun (WGS) entry which is preliminary data.</text>
</comment>
<organism evidence="1 2">
    <name type="scientific">Zarea fungicola</name>
    <dbReference type="NCBI Taxonomy" id="93591"/>
    <lineage>
        <taxon>Eukaryota</taxon>
        <taxon>Fungi</taxon>
        <taxon>Dikarya</taxon>
        <taxon>Ascomycota</taxon>
        <taxon>Pezizomycotina</taxon>
        <taxon>Sordariomycetes</taxon>
        <taxon>Hypocreomycetidae</taxon>
        <taxon>Hypocreales</taxon>
        <taxon>Cordycipitaceae</taxon>
        <taxon>Zarea</taxon>
    </lineage>
</organism>
<sequence>MAQSGYSLGNGTGIPSFHTGPLADSNTGANHSQATHNSFDQNRQTIPGLGLGFFGKAEISVPSQMTLSEKGKPTVTNRAVDDSAEEGEVSEDEFEDLYEPQVSVAVTEGPNVAPEINASYVEMSDEERDRSGSYSPFLSEREIDVLPAELAPRSTDHSKTAAVHETFKGLIKPVDVLQQAKNKAKEAILRLQGVNIRYQDFLNEGIDKAVLDQLFTDLGLEKSSTEPVSTTTVSSGLPPTKSDIPIKTAHEPTVEASTSTNKSEERKDRIARLLAAKGSKAPKAGSVTVVGKIGKASNTKVNSEKSKLLQQKMEALLKAREEKQRQIERQITVAVSNMEPNSIPGPVGSDTVDVIATESARPVTAKNDQAARPSTEAVTSASSPGKVLVSMQTSGSSASDGPFQKSFRHTGPFLIDVSDDEEDTDMDIESPEQRLSSLHALNSPARVQAPGPSLTQSPGSLATPPSRQYDLENMNKKIEAMKRKIAMAEAKKKLKLSAPTSPAASPRPKAFDMYETNPSSPDNSALATHSTTYSRAKKVTETRTTSPASPKMNRSRAASERLPMLESRRKEQLLRLKVLQSQVANIEKELKEGFEEEQKLREDLDYISDDDVAMPTAPELAAAQMMAAQTAIENIAVPTAPRHNLSNPIDILSSDDIATESSSRSTPEDVRASVASEHTVGSTRPVLEPQQTVVLEALHDINSERNEDAVMHEADSSGGEADDDSDGYEPAEASPLELRLSSPNLNMAEPSPELTDKDPAAAALSAELLSAGRQDSSPVLESKREEQEHISENPEAVSGKSSFLPYDSPLRYFHSYRFHPDFSKSVAGGLRSATYSNKIDVKQPFCPDEVAGRECPRGKNCHFQHFVEMHVPDDQILLQLGAYTNCEESRQQEYIAGLRGLLTDYRNRKVKDFKTISQGIIEYRAKFHGDASKVLPLGAVSL</sequence>
<evidence type="ECO:0000313" key="2">
    <source>
        <dbReference type="Proteomes" id="UP001143910"/>
    </source>
</evidence>
<name>A0ACC1NQZ8_9HYPO</name>
<evidence type="ECO:0000313" key="1">
    <source>
        <dbReference type="EMBL" id="KAJ2981717.1"/>
    </source>
</evidence>
<accession>A0ACC1NQZ8</accession>